<feature type="region of interest" description="Disordered" evidence="1">
    <location>
        <begin position="194"/>
        <end position="213"/>
    </location>
</feature>
<reference evidence="3 4" key="1">
    <citation type="submission" date="2018-07" db="EMBL/GenBank/DDBJ databases">
        <title>Brachybacteriurn paraconglorneratum KCTC 9916.</title>
        <authorList>
            <person name="Li Y."/>
        </authorList>
    </citation>
    <scope>NUCLEOTIDE SEQUENCE [LARGE SCALE GENOMIC DNA]</scope>
    <source>
        <strain evidence="3 4">KCTC 9916</strain>
    </source>
</reference>
<feature type="signal peptide" evidence="2">
    <location>
        <begin position="1"/>
        <end position="33"/>
    </location>
</feature>
<feature type="region of interest" description="Disordered" evidence="1">
    <location>
        <begin position="73"/>
        <end position="97"/>
    </location>
</feature>
<gene>
    <name evidence="3" type="ORF">DS079_08845</name>
</gene>
<dbReference type="RefSeq" id="WP_126986646.1">
    <property type="nucleotide sequence ID" value="NZ_ML133854.1"/>
</dbReference>
<feature type="region of interest" description="Disordered" evidence="1">
    <location>
        <begin position="261"/>
        <end position="282"/>
    </location>
</feature>
<name>A0A3R8RYW0_9MICO</name>
<dbReference type="EMBL" id="QOCI01000006">
    <property type="protein sequence ID" value="RRR18882.1"/>
    <property type="molecule type" value="Genomic_DNA"/>
</dbReference>
<accession>A0A3R8RYW0</accession>
<dbReference type="Proteomes" id="UP000274327">
    <property type="component" value="Unassembled WGS sequence"/>
</dbReference>
<sequence>MTTRTARRLARPGRIVAAAAGALALAASLVACDALPGPLGGEDPSRPAATAAPMAPEQVAGAETVPVDPAWLCEPGTAEDPLPSRDAGTLTPTSVQAEGNEVMITGDLALEPGAAYGGLAPEAVIVPAHPADRAAPAEGYGDALGVDGAPAPPMVVRARVETTAEGPAPSTVTARLVLGTCDDAPLPDGQYLLRLSGAGPEGSGRAAERSGWEASSDVLLDVVDGRLRAVPGAVTAEDGETPADLSSLGCGRELAPVGDGAGLSVTAADPSPAVHAEAAEDEAAAGATAQVTAASEDHGTLPLMTGIVVTRPGDGVIVAGARNAGSIPLQWMDGEGVSTAETAWTTHGTCHGALSPGDYRAHAFAVTVDAGGATHVVLSDPWDLEVLEGAEPEDG</sequence>
<comment type="caution">
    <text evidence="3">The sequence shown here is derived from an EMBL/GenBank/DDBJ whole genome shotgun (WGS) entry which is preliminary data.</text>
</comment>
<proteinExistence type="predicted"/>
<evidence type="ECO:0000256" key="2">
    <source>
        <dbReference type="SAM" id="SignalP"/>
    </source>
</evidence>
<dbReference type="AlphaFoldDB" id="A0A3R8RYW0"/>
<feature type="chain" id="PRO_5039577089" evidence="2">
    <location>
        <begin position="34"/>
        <end position="395"/>
    </location>
</feature>
<keyword evidence="4" id="KW-1185">Reference proteome</keyword>
<evidence type="ECO:0000313" key="3">
    <source>
        <dbReference type="EMBL" id="RRR18882.1"/>
    </source>
</evidence>
<dbReference type="PROSITE" id="PS51257">
    <property type="entry name" value="PROKAR_LIPOPROTEIN"/>
    <property type="match status" value="1"/>
</dbReference>
<organism evidence="3 4">
    <name type="scientific">Brachybacterium paraconglomeratum</name>
    <dbReference type="NCBI Taxonomy" id="173362"/>
    <lineage>
        <taxon>Bacteria</taxon>
        <taxon>Bacillati</taxon>
        <taxon>Actinomycetota</taxon>
        <taxon>Actinomycetes</taxon>
        <taxon>Micrococcales</taxon>
        <taxon>Dermabacteraceae</taxon>
        <taxon>Brachybacterium</taxon>
    </lineage>
</organism>
<protein>
    <submittedName>
        <fullName evidence="3">Uncharacterized protein</fullName>
    </submittedName>
</protein>
<evidence type="ECO:0000313" key="4">
    <source>
        <dbReference type="Proteomes" id="UP000274327"/>
    </source>
</evidence>
<keyword evidence="2" id="KW-0732">Signal</keyword>
<dbReference type="GeneID" id="78121128"/>
<evidence type="ECO:0000256" key="1">
    <source>
        <dbReference type="SAM" id="MobiDB-lite"/>
    </source>
</evidence>
<feature type="region of interest" description="Disordered" evidence="1">
    <location>
        <begin position="41"/>
        <end position="60"/>
    </location>
</feature>